<sequence>MASMSALLDRVWVKVDVCVYSEKSCFPGGELHREELLLSLHSMFDQRCL</sequence>
<proteinExistence type="predicted"/>
<name>A0A0E9UCL4_ANGAN</name>
<accession>A0A0E9UCL4</accession>
<organism evidence="1">
    <name type="scientific">Anguilla anguilla</name>
    <name type="common">European freshwater eel</name>
    <name type="synonym">Muraena anguilla</name>
    <dbReference type="NCBI Taxonomy" id="7936"/>
    <lineage>
        <taxon>Eukaryota</taxon>
        <taxon>Metazoa</taxon>
        <taxon>Chordata</taxon>
        <taxon>Craniata</taxon>
        <taxon>Vertebrata</taxon>
        <taxon>Euteleostomi</taxon>
        <taxon>Actinopterygii</taxon>
        <taxon>Neopterygii</taxon>
        <taxon>Teleostei</taxon>
        <taxon>Anguilliformes</taxon>
        <taxon>Anguillidae</taxon>
        <taxon>Anguilla</taxon>
    </lineage>
</organism>
<evidence type="ECO:0000313" key="1">
    <source>
        <dbReference type="EMBL" id="JAH62950.1"/>
    </source>
</evidence>
<reference evidence="1" key="2">
    <citation type="journal article" date="2015" name="Fish Shellfish Immunol.">
        <title>Early steps in the European eel (Anguilla anguilla)-Vibrio vulnificus interaction in the gills: Role of the RtxA13 toxin.</title>
        <authorList>
            <person name="Callol A."/>
            <person name="Pajuelo D."/>
            <person name="Ebbesson L."/>
            <person name="Teles M."/>
            <person name="MacKenzie S."/>
            <person name="Amaro C."/>
        </authorList>
    </citation>
    <scope>NUCLEOTIDE SEQUENCE</scope>
</reference>
<dbReference type="EMBL" id="GBXM01058182">
    <property type="protein sequence ID" value="JAH50395.1"/>
    <property type="molecule type" value="Transcribed_RNA"/>
</dbReference>
<dbReference type="AlphaFoldDB" id="A0A0E9UCL4"/>
<dbReference type="EMBL" id="GBXM01045627">
    <property type="protein sequence ID" value="JAH62950.1"/>
    <property type="molecule type" value="Transcribed_RNA"/>
</dbReference>
<reference evidence="1" key="1">
    <citation type="submission" date="2014-11" db="EMBL/GenBank/DDBJ databases">
        <authorList>
            <person name="Amaro Gonzalez C."/>
        </authorList>
    </citation>
    <scope>NUCLEOTIDE SEQUENCE</scope>
</reference>
<protein>
    <submittedName>
        <fullName evidence="1">Uncharacterized protein</fullName>
    </submittedName>
</protein>